<dbReference type="InterPro" id="IPR014016">
    <property type="entry name" value="UvrD-like_ATP-bd"/>
</dbReference>
<gene>
    <name evidence="8" type="ORF">SAMN05421594_1840</name>
</gene>
<evidence type="ECO:0000256" key="5">
    <source>
        <dbReference type="ARBA" id="ARBA00034923"/>
    </source>
</evidence>
<dbReference type="SUPFAM" id="SSF52540">
    <property type="entry name" value="P-loop containing nucleoside triphosphate hydrolases"/>
    <property type="match status" value="1"/>
</dbReference>
<dbReference type="PANTHER" id="PTHR11070:SF2">
    <property type="entry name" value="ATP-DEPENDENT DNA HELICASE SRS2"/>
    <property type="match status" value="1"/>
</dbReference>
<dbReference type="GO" id="GO:0043138">
    <property type="term" value="F:3'-5' DNA helicase activity"/>
    <property type="evidence" value="ECO:0007669"/>
    <property type="project" value="TreeGrafter"/>
</dbReference>
<keyword evidence="2 6" id="KW-0378">Hydrolase</keyword>
<proteinExistence type="predicted"/>
<evidence type="ECO:0000256" key="6">
    <source>
        <dbReference type="PROSITE-ProRule" id="PRU00560"/>
    </source>
</evidence>
<dbReference type="AlphaFoldDB" id="A0A1I4XGQ5"/>
<evidence type="ECO:0000256" key="1">
    <source>
        <dbReference type="ARBA" id="ARBA00022741"/>
    </source>
</evidence>
<reference evidence="9" key="1">
    <citation type="submission" date="2016-10" db="EMBL/GenBank/DDBJ databases">
        <authorList>
            <person name="Varghese N."/>
            <person name="Submissions S."/>
        </authorList>
    </citation>
    <scope>NUCLEOTIDE SEQUENCE [LARGE SCALE GENOMIC DNA]</scope>
    <source>
        <strain evidence="9">DSM 25575</strain>
    </source>
</reference>
<dbReference type="GO" id="GO:0003677">
    <property type="term" value="F:DNA binding"/>
    <property type="evidence" value="ECO:0007669"/>
    <property type="project" value="InterPro"/>
</dbReference>
<keyword evidence="3 6" id="KW-0347">Helicase</keyword>
<dbReference type="GO" id="GO:0016787">
    <property type="term" value="F:hydrolase activity"/>
    <property type="evidence" value="ECO:0007669"/>
    <property type="project" value="UniProtKB-UniRule"/>
</dbReference>
<organism evidence="8 9">
    <name type="scientific">Chryseobacterium oleae</name>
    <dbReference type="NCBI Taxonomy" id="491207"/>
    <lineage>
        <taxon>Bacteria</taxon>
        <taxon>Pseudomonadati</taxon>
        <taxon>Bacteroidota</taxon>
        <taxon>Flavobacteriia</taxon>
        <taxon>Flavobacteriales</taxon>
        <taxon>Weeksellaceae</taxon>
        <taxon>Chryseobacterium group</taxon>
        <taxon>Chryseobacterium</taxon>
    </lineage>
</organism>
<evidence type="ECO:0000256" key="3">
    <source>
        <dbReference type="ARBA" id="ARBA00022806"/>
    </source>
</evidence>
<evidence type="ECO:0000259" key="7">
    <source>
        <dbReference type="PROSITE" id="PS51198"/>
    </source>
</evidence>
<dbReference type="OrthoDB" id="9765670at2"/>
<dbReference type="GO" id="GO:0005524">
    <property type="term" value="F:ATP binding"/>
    <property type="evidence" value="ECO:0007669"/>
    <property type="project" value="UniProtKB-UniRule"/>
</dbReference>
<dbReference type="RefSeq" id="WP_090024169.1">
    <property type="nucleotide sequence ID" value="NZ_FOVD01000002.1"/>
</dbReference>
<dbReference type="PANTHER" id="PTHR11070">
    <property type="entry name" value="UVRD / RECB / PCRA DNA HELICASE FAMILY MEMBER"/>
    <property type="match status" value="1"/>
</dbReference>
<evidence type="ECO:0000313" key="8">
    <source>
        <dbReference type="EMBL" id="SFN25077.1"/>
    </source>
</evidence>
<dbReference type="Gene3D" id="3.40.50.300">
    <property type="entry name" value="P-loop containing nucleotide triphosphate hydrolases"/>
    <property type="match status" value="2"/>
</dbReference>
<protein>
    <recommendedName>
        <fullName evidence="5">DNA 3'-5' helicase II</fullName>
    </recommendedName>
</protein>
<evidence type="ECO:0000256" key="2">
    <source>
        <dbReference type="ARBA" id="ARBA00022801"/>
    </source>
</evidence>
<evidence type="ECO:0000256" key="4">
    <source>
        <dbReference type="ARBA" id="ARBA00022840"/>
    </source>
</evidence>
<dbReference type="GO" id="GO:0005829">
    <property type="term" value="C:cytosol"/>
    <property type="evidence" value="ECO:0007669"/>
    <property type="project" value="TreeGrafter"/>
</dbReference>
<dbReference type="PROSITE" id="PS51198">
    <property type="entry name" value="UVRD_HELICASE_ATP_BIND"/>
    <property type="match status" value="1"/>
</dbReference>
<dbReference type="GO" id="GO:0000725">
    <property type="term" value="P:recombinational repair"/>
    <property type="evidence" value="ECO:0007669"/>
    <property type="project" value="TreeGrafter"/>
</dbReference>
<dbReference type="InterPro" id="IPR000212">
    <property type="entry name" value="DNA_helicase_UvrD/REP"/>
</dbReference>
<evidence type="ECO:0000313" key="9">
    <source>
        <dbReference type="Proteomes" id="UP000198769"/>
    </source>
</evidence>
<dbReference type="Proteomes" id="UP000198769">
    <property type="component" value="Unassembled WGS sequence"/>
</dbReference>
<dbReference type="InterPro" id="IPR027417">
    <property type="entry name" value="P-loop_NTPase"/>
</dbReference>
<keyword evidence="9" id="KW-1185">Reference proteome</keyword>
<dbReference type="Pfam" id="PF13245">
    <property type="entry name" value="AAA_19"/>
    <property type="match status" value="1"/>
</dbReference>
<dbReference type="EMBL" id="FOVD01000002">
    <property type="protein sequence ID" value="SFN25077.1"/>
    <property type="molecule type" value="Genomic_DNA"/>
</dbReference>
<sequence length="640" mass="76376">MAGWNVYDKTKFRIIMNAFEQIVNHLENKKSFVLEAGAGAGKTYTLVQTLKYIIDNYSEELENNLQKIICITYTNIAKNEIIRRIENNSIVRVLTIHEFLWESIKTFQKQLKIEVCILNEIRYAEDVNREKDSKYYPNLNERIQNIKSINYDDSAFRDFEKGLLHHNDIIELASKMFENYTTLTTIVAQKYPFIFIDEYQDTAKEVITSLIDCLLERNYSNLLLGFYGDSHQKIYDVGIGNLESYYLFDYNKKLELVKKEENYRSSRNIINLLNNFRKNIQQIPQKNLDGNVKFIYCNYLPPRKTKVNKNGKTIFDENVTDYESRIEPLKNENYDNVIKNLNSKDWNFKGNNHDKILVLANSRVAKRANFWRLFRIFDIRYGRSQRTKDQLLDRNNPLVRYFTGYIDKKSSQERNTGIEHLIHFWERKNYNEVIRFLKKSGNIYDDNFTHQTKVKINKILNILVEKRQTKSIREVFEFILQKNILRIPEAIIKFRDRINIDINTIEDIKQKERIESDKLLYESFMDLPYQEIINFFNHTQNNTVFSTKHGTKGDEFRNVLTIIDDTEWKSEYNFEKFFDNTDETINRKVRTRNLFYVECSRAKENLIVLALSEMNDLALQNIKSWFGEENVLSIDNFLHQ</sequence>
<accession>A0A1I4XGQ5</accession>
<keyword evidence="4 6" id="KW-0067">ATP-binding</keyword>
<feature type="domain" description="UvrD-like helicase ATP-binding" evidence="7">
    <location>
        <begin position="15"/>
        <end position="266"/>
    </location>
</feature>
<keyword evidence="1 6" id="KW-0547">Nucleotide-binding</keyword>
<feature type="binding site" evidence="6">
    <location>
        <begin position="36"/>
        <end position="43"/>
    </location>
    <ligand>
        <name>ATP</name>
        <dbReference type="ChEBI" id="CHEBI:30616"/>
    </ligand>
</feature>
<name>A0A1I4XGQ5_CHROL</name>